<reference evidence="1 2" key="1">
    <citation type="submission" date="2019-09" db="EMBL/GenBank/DDBJ databases">
        <title>NBRP : Genome information of microbial organism related human and environment.</title>
        <authorList>
            <person name="Hattori M."/>
            <person name="Oshima K."/>
            <person name="Inaba H."/>
            <person name="Suda W."/>
            <person name="Sakamoto M."/>
            <person name="Iino T."/>
            <person name="Kitahara M."/>
            <person name="Oshida Y."/>
            <person name="Iida T."/>
            <person name="Kudo T."/>
            <person name="Itoh T."/>
            <person name="Ohkuma M."/>
        </authorList>
    </citation>
    <scope>NUCLEOTIDE SEQUENCE [LARGE SCALE GENOMIC DNA]</scope>
    <source>
        <strain evidence="1 2">Hi-2</strain>
    </source>
</reference>
<dbReference type="EMBL" id="BKCL01000005">
    <property type="protein sequence ID" value="GEQ98150.1"/>
    <property type="molecule type" value="Genomic_DNA"/>
</dbReference>
<dbReference type="RefSeq" id="WP_150000503.1">
    <property type="nucleotide sequence ID" value="NZ_BKCL01000005.1"/>
</dbReference>
<protein>
    <recommendedName>
        <fullName evidence="3">Restriction endonuclease</fullName>
    </recommendedName>
</protein>
<gene>
    <name evidence="1" type="ORF">JCM17844_17870</name>
</gene>
<sequence>MALTTDAYFGHIKACLNPDFIQDTGENGSVTLKEKIDGVPKALTVTFPFEGQAFSVNLDLKAKKKGDDPRLFRFLDDDAKPWARKCDFVVFHRMSLGIYAYLIEFKSNGIDQTGIKAQLDAGANWLRSMKRVLEHYFGHSHALFVQKFVFSSNTNPGAYLDADGKYLRADPAIRFYHYDALDGLALGDLENNMADEI</sequence>
<name>A0A5A7MQ19_9PROT</name>
<evidence type="ECO:0000313" key="2">
    <source>
        <dbReference type="Proteomes" id="UP000322084"/>
    </source>
</evidence>
<comment type="caution">
    <text evidence="1">The sequence shown here is derived from an EMBL/GenBank/DDBJ whole genome shotgun (WGS) entry which is preliminary data.</text>
</comment>
<dbReference type="AlphaFoldDB" id="A0A5A7MQ19"/>
<proteinExistence type="predicted"/>
<organism evidence="1 2">
    <name type="scientific">Iodidimonas gelatinilytica</name>
    <dbReference type="NCBI Taxonomy" id="1236966"/>
    <lineage>
        <taxon>Bacteria</taxon>
        <taxon>Pseudomonadati</taxon>
        <taxon>Pseudomonadota</taxon>
        <taxon>Alphaproteobacteria</taxon>
        <taxon>Iodidimonadales</taxon>
        <taxon>Iodidimonadaceae</taxon>
        <taxon>Iodidimonas</taxon>
    </lineage>
</organism>
<evidence type="ECO:0000313" key="1">
    <source>
        <dbReference type="EMBL" id="GEQ98150.1"/>
    </source>
</evidence>
<accession>A0A5A7MQ19</accession>
<evidence type="ECO:0008006" key="3">
    <source>
        <dbReference type="Google" id="ProtNLM"/>
    </source>
</evidence>
<dbReference type="Proteomes" id="UP000322084">
    <property type="component" value="Unassembled WGS sequence"/>
</dbReference>